<dbReference type="InterPro" id="IPR013325">
    <property type="entry name" value="RNA_pol_sigma_r2"/>
</dbReference>
<dbReference type="InterPro" id="IPR000943">
    <property type="entry name" value="RNA_pol_sigma70"/>
</dbReference>
<proteinExistence type="predicted"/>
<dbReference type="GO" id="GO:0003677">
    <property type="term" value="F:DNA binding"/>
    <property type="evidence" value="ECO:0007669"/>
    <property type="project" value="UniProtKB-KW"/>
</dbReference>
<dbReference type="SUPFAM" id="SSF88659">
    <property type="entry name" value="Sigma3 and sigma4 domains of RNA polymerase sigma factors"/>
    <property type="match status" value="2"/>
</dbReference>
<dbReference type="NCBIfam" id="TIGR02937">
    <property type="entry name" value="sigma70-ECF"/>
    <property type="match status" value="1"/>
</dbReference>
<evidence type="ECO:0000259" key="5">
    <source>
        <dbReference type="Pfam" id="PF04539"/>
    </source>
</evidence>
<dbReference type="GO" id="GO:0016987">
    <property type="term" value="F:sigma factor activity"/>
    <property type="evidence" value="ECO:0007669"/>
    <property type="project" value="UniProtKB-KW"/>
</dbReference>
<organism evidence="8 9">
    <name type="scientific">Agathobacter rectalis</name>
    <dbReference type="NCBI Taxonomy" id="39491"/>
    <lineage>
        <taxon>Bacteria</taxon>
        <taxon>Bacillati</taxon>
        <taxon>Bacillota</taxon>
        <taxon>Clostridia</taxon>
        <taxon>Lachnospirales</taxon>
        <taxon>Lachnospiraceae</taxon>
        <taxon>Agathobacter</taxon>
    </lineage>
</organism>
<evidence type="ECO:0000256" key="4">
    <source>
        <dbReference type="ARBA" id="ARBA00023163"/>
    </source>
</evidence>
<evidence type="ECO:0000313" key="9">
    <source>
        <dbReference type="Proteomes" id="UP000286581"/>
    </source>
</evidence>
<feature type="domain" description="RNA polymerase sigma-70 region 4" evidence="7">
    <location>
        <begin position="201"/>
        <end position="241"/>
    </location>
</feature>
<accession>A0A413BFV3</accession>
<dbReference type="AlphaFoldDB" id="A0A413BFV3"/>
<dbReference type="RefSeq" id="WP_151198838.1">
    <property type="nucleotide sequence ID" value="NZ_JADNCL010000005.1"/>
</dbReference>
<dbReference type="PRINTS" id="PR00046">
    <property type="entry name" value="SIGMA70FCT"/>
</dbReference>
<dbReference type="InterPro" id="IPR014284">
    <property type="entry name" value="RNA_pol_sigma-70_dom"/>
</dbReference>
<dbReference type="SUPFAM" id="SSF88946">
    <property type="entry name" value="Sigma2 domain of RNA polymerase sigma factors"/>
    <property type="match status" value="1"/>
</dbReference>
<dbReference type="PANTHER" id="PTHR30603">
    <property type="entry name" value="RNA POLYMERASE SIGMA FACTOR RPO"/>
    <property type="match status" value="1"/>
</dbReference>
<dbReference type="InterPro" id="IPR013324">
    <property type="entry name" value="RNA_pol_sigma_r3/r4-like"/>
</dbReference>
<sequence length="303" mass="35829">MTNEDIVKAIQNGFNVTENMQWLYQKNLPLIKIMIRPFTLYENEEDLLQEAYFGLWEAVQRYETSENVLFMTYAGFWIRQAVRRYIENCGSVIRIPGVKQQKIIRYNKAIQELSQKLGRTPANNEIADYMKINEKELEELEYYSQSIASLDVPINEDSESTLSDSVKSDFELENSVIDKMYDDYTKSELWRIVERYTGQLEKRVIREYYLHNKSLAMIADKENLSISRIKQVKARGFRRLRTGQAKEELLHNFENAESGLYRNGMQKYSNNNFTSTVEKIALSKYELKEEYEKRLAEMIHCES</sequence>
<keyword evidence="2" id="KW-0731">Sigma factor</keyword>
<evidence type="ECO:0000259" key="7">
    <source>
        <dbReference type="Pfam" id="PF04545"/>
    </source>
</evidence>
<dbReference type="GO" id="GO:0006352">
    <property type="term" value="P:DNA-templated transcription initiation"/>
    <property type="evidence" value="ECO:0007669"/>
    <property type="project" value="InterPro"/>
</dbReference>
<dbReference type="InterPro" id="IPR007627">
    <property type="entry name" value="RNA_pol_sigma70_r2"/>
</dbReference>
<dbReference type="Proteomes" id="UP000286581">
    <property type="component" value="Unassembled WGS sequence"/>
</dbReference>
<reference evidence="8 9" key="1">
    <citation type="submission" date="2018-08" db="EMBL/GenBank/DDBJ databases">
        <title>A genome reference for cultivated species of the human gut microbiota.</title>
        <authorList>
            <person name="Zou Y."/>
            <person name="Xue W."/>
            <person name="Luo G."/>
        </authorList>
    </citation>
    <scope>NUCLEOTIDE SEQUENCE [LARGE SCALE GENOMIC DNA]</scope>
    <source>
        <strain evidence="8 9">AF12-8</strain>
    </source>
</reference>
<dbReference type="Pfam" id="PF04545">
    <property type="entry name" value="Sigma70_r4"/>
    <property type="match status" value="1"/>
</dbReference>
<dbReference type="EMBL" id="QSAE01000025">
    <property type="protein sequence ID" value="RGW39594.1"/>
    <property type="molecule type" value="Genomic_DNA"/>
</dbReference>
<name>A0A413BFV3_9FIRM</name>
<evidence type="ECO:0000256" key="3">
    <source>
        <dbReference type="ARBA" id="ARBA00023125"/>
    </source>
</evidence>
<dbReference type="Gene3D" id="1.20.140.160">
    <property type="match status" value="1"/>
</dbReference>
<keyword evidence="4" id="KW-0804">Transcription</keyword>
<keyword evidence="1" id="KW-0805">Transcription regulation</keyword>
<dbReference type="InterPro" id="IPR050239">
    <property type="entry name" value="Sigma-70_RNA_pol_init_factors"/>
</dbReference>
<comment type="caution">
    <text evidence="8">The sequence shown here is derived from an EMBL/GenBank/DDBJ whole genome shotgun (WGS) entry which is preliminary data.</text>
</comment>
<protein>
    <recommendedName>
        <fullName evidence="10">Sigma-70 family RNA polymerase sigma factor</fullName>
    </recommendedName>
</protein>
<dbReference type="InterPro" id="IPR007630">
    <property type="entry name" value="RNA_pol_sigma70_r4"/>
</dbReference>
<evidence type="ECO:0000256" key="2">
    <source>
        <dbReference type="ARBA" id="ARBA00023082"/>
    </source>
</evidence>
<dbReference type="Pfam" id="PF04542">
    <property type="entry name" value="Sigma70_r2"/>
    <property type="match status" value="1"/>
</dbReference>
<dbReference type="PANTHER" id="PTHR30603:SF47">
    <property type="entry name" value="RNA POLYMERASE SIGMA FACTOR SIGD, CHLOROPLASTIC"/>
    <property type="match status" value="1"/>
</dbReference>
<evidence type="ECO:0008006" key="10">
    <source>
        <dbReference type="Google" id="ProtNLM"/>
    </source>
</evidence>
<evidence type="ECO:0000259" key="6">
    <source>
        <dbReference type="Pfam" id="PF04542"/>
    </source>
</evidence>
<dbReference type="InterPro" id="IPR007624">
    <property type="entry name" value="RNA_pol_sigma70_r3"/>
</dbReference>
<dbReference type="Pfam" id="PF04539">
    <property type="entry name" value="Sigma70_r3"/>
    <property type="match status" value="1"/>
</dbReference>
<dbReference type="Gene3D" id="1.10.601.10">
    <property type="entry name" value="RNA Polymerase Primary Sigma Factor"/>
    <property type="match status" value="1"/>
</dbReference>
<gene>
    <name evidence="8" type="ORF">DWV78_08930</name>
</gene>
<evidence type="ECO:0000256" key="1">
    <source>
        <dbReference type="ARBA" id="ARBA00023015"/>
    </source>
</evidence>
<feature type="domain" description="RNA polymerase sigma-70 region 2" evidence="6">
    <location>
        <begin position="23"/>
        <end position="86"/>
    </location>
</feature>
<keyword evidence="3" id="KW-0238">DNA-binding</keyword>
<evidence type="ECO:0000313" key="8">
    <source>
        <dbReference type="EMBL" id="RGW39594.1"/>
    </source>
</evidence>
<feature type="domain" description="RNA polymerase sigma-70 region 3" evidence="5">
    <location>
        <begin position="102"/>
        <end position="169"/>
    </location>
</feature>